<dbReference type="EMBL" id="CP041730">
    <property type="protein sequence ID" value="QDQ28957.1"/>
    <property type="molecule type" value="Genomic_DNA"/>
</dbReference>
<dbReference type="NCBIfam" id="TIGR00229">
    <property type="entry name" value="sensory_box"/>
    <property type="match status" value="1"/>
</dbReference>
<dbReference type="InterPro" id="IPR035965">
    <property type="entry name" value="PAS-like_dom_sf"/>
</dbReference>
<evidence type="ECO:0000259" key="1">
    <source>
        <dbReference type="PROSITE" id="PS50112"/>
    </source>
</evidence>
<dbReference type="RefSeq" id="WP_144280339.1">
    <property type="nucleotide sequence ID" value="NZ_CP041730.1"/>
</dbReference>
<evidence type="ECO:0000313" key="3">
    <source>
        <dbReference type="Proteomes" id="UP000317550"/>
    </source>
</evidence>
<protein>
    <submittedName>
        <fullName evidence="2">PAS domain S-box protein</fullName>
    </submittedName>
</protein>
<dbReference type="Gene3D" id="3.30.450.20">
    <property type="entry name" value="PAS domain"/>
    <property type="match status" value="1"/>
</dbReference>
<gene>
    <name evidence="2" type="ORF">FNU76_22830</name>
</gene>
<dbReference type="SUPFAM" id="SSF55785">
    <property type="entry name" value="PYP-like sensor domain (PAS domain)"/>
    <property type="match status" value="1"/>
</dbReference>
<feature type="domain" description="PAS" evidence="1">
    <location>
        <begin position="13"/>
        <end position="50"/>
    </location>
</feature>
<dbReference type="Proteomes" id="UP000317550">
    <property type="component" value="Chromosome"/>
</dbReference>
<dbReference type="InterPro" id="IPR013767">
    <property type="entry name" value="PAS_fold"/>
</dbReference>
<dbReference type="InterPro" id="IPR000014">
    <property type="entry name" value="PAS"/>
</dbReference>
<accession>A0A516SLB9</accession>
<organism evidence="2 3">
    <name type="scientific">Chitinimonas arctica</name>
    <dbReference type="NCBI Taxonomy" id="2594795"/>
    <lineage>
        <taxon>Bacteria</taxon>
        <taxon>Pseudomonadati</taxon>
        <taxon>Pseudomonadota</taxon>
        <taxon>Betaproteobacteria</taxon>
        <taxon>Neisseriales</taxon>
        <taxon>Chitinibacteraceae</taxon>
        <taxon>Chitinimonas</taxon>
    </lineage>
</organism>
<dbReference type="AlphaFoldDB" id="A0A516SLB9"/>
<dbReference type="Pfam" id="PF00989">
    <property type="entry name" value="PAS"/>
    <property type="match status" value="1"/>
</dbReference>
<evidence type="ECO:0000313" key="2">
    <source>
        <dbReference type="EMBL" id="QDQ28957.1"/>
    </source>
</evidence>
<keyword evidence="3" id="KW-1185">Reference proteome</keyword>
<name>A0A516SLB9_9NEIS</name>
<dbReference type="PROSITE" id="PS50112">
    <property type="entry name" value="PAS"/>
    <property type="match status" value="1"/>
</dbReference>
<reference evidence="3" key="1">
    <citation type="submission" date="2019-07" db="EMBL/GenBank/DDBJ databases">
        <title>Chitinimonas sp. nov., isolated from Ny-Alesund, arctica soil.</title>
        <authorList>
            <person name="Xu Q."/>
            <person name="Peng F."/>
        </authorList>
    </citation>
    <scope>NUCLEOTIDE SEQUENCE [LARGE SCALE GENOMIC DNA]</scope>
    <source>
        <strain evidence="3">R3-44</strain>
    </source>
</reference>
<dbReference type="GO" id="GO:0006355">
    <property type="term" value="P:regulation of DNA-templated transcription"/>
    <property type="evidence" value="ECO:0007669"/>
    <property type="project" value="InterPro"/>
</dbReference>
<proteinExistence type="predicted"/>
<sequence length="50" mass="5385">MTDPGEWAQIENPDAIVLTTLDGKVVQWNAGAQAVFGYTADEATSVVYLK</sequence>
<dbReference type="OrthoDB" id="3687827at2"/>
<dbReference type="KEGG" id="cari:FNU76_22830"/>
<dbReference type="CDD" id="cd00130">
    <property type="entry name" value="PAS"/>
    <property type="match status" value="1"/>
</dbReference>